<sequence>MSAADEVDFNPIGVIGRVTVSIPSDGPGEVLLPVRGGSEAFAAWSGGRPIARHTQVIVTDRTSARSVIVVPLPAA</sequence>
<gene>
    <name evidence="1" type="ORF">GCM10010211_27770</name>
</gene>
<proteinExistence type="predicted"/>
<dbReference type="Gene3D" id="2.40.50.140">
    <property type="entry name" value="Nucleic acid-binding proteins"/>
    <property type="match status" value="1"/>
</dbReference>
<accession>A0ABQ2UZP7</accession>
<comment type="caution">
    <text evidence="1">The sequence shown here is derived from an EMBL/GenBank/DDBJ whole genome shotgun (WGS) entry which is preliminary data.</text>
</comment>
<keyword evidence="2" id="KW-1185">Reference proteome</keyword>
<organism evidence="1 2">
    <name type="scientific">Streptomyces albospinus</name>
    <dbReference type="NCBI Taxonomy" id="285515"/>
    <lineage>
        <taxon>Bacteria</taxon>
        <taxon>Bacillati</taxon>
        <taxon>Actinomycetota</taxon>
        <taxon>Actinomycetes</taxon>
        <taxon>Kitasatosporales</taxon>
        <taxon>Streptomycetaceae</taxon>
        <taxon>Streptomyces</taxon>
    </lineage>
</organism>
<dbReference type="InterPro" id="IPR012340">
    <property type="entry name" value="NA-bd_OB-fold"/>
</dbReference>
<evidence type="ECO:0000313" key="2">
    <source>
        <dbReference type="Proteomes" id="UP000654471"/>
    </source>
</evidence>
<reference evidence="2" key="1">
    <citation type="journal article" date="2019" name="Int. J. Syst. Evol. Microbiol.">
        <title>The Global Catalogue of Microorganisms (GCM) 10K type strain sequencing project: providing services to taxonomists for standard genome sequencing and annotation.</title>
        <authorList>
            <consortium name="The Broad Institute Genomics Platform"/>
            <consortium name="The Broad Institute Genome Sequencing Center for Infectious Disease"/>
            <person name="Wu L."/>
            <person name="Ma J."/>
        </authorList>
    </citation>
    <scope>NUCLEOTIDE SEQUENCE [LARGE SCALE GENOMIC DNA]</scope>
    <source>
        <strain evidence="2">JCM 3399</strain>
    </source>
</reference>
<protein>
    <recommendedName>
        <fullName evidence="3">NfeD-like C-terminal domain-containing protein</fullName>
    </recommendedName>
</protein>
<dbReference type="EMBL" id="BMRP01000008">
    <property type="protein sequence ID" value="GGU61264.1"/>
    <property type="molecule type" value="Genomic_DNA"/>
</dbReference>
<evidence type="ECO:0000313" key="1">
    <source>
        <dbReference type="EMBL" id="GGU61264.1"/>
    </source>
</evidence>
<dbReference type="RefSeq" id="WP_229852236.1">
    <property type="nucleotide sequence ID" value="NZ_BMRP01000008.1"/>
</dbReference>
<dbReference type="Proteomes" id="UP000654471">
    <property type="component" value="Unassembled WGS sequence"/>
</dbReference>
<evidence type="ECO:0008006" key="3">
    <source>
        <dbReference type="Google" id="ProtNLM"/>
    </source>
</evidence>
<name>A0ABQ2UZP7_9ACTN</name>